<dbReference type="Pfam" id="PF00005">
    <property type="entry name" value="ABC_tran"/>
    <property type="match status" value="1"/>
</dbReference>
<keyword evidence="8" id="KW-0472">Membrane</keyword>
<dbReference type="PANTHER" id="PTHR43553">
    <property type="entry name" value="HEAVY METAL TRANSPORTER"/>
    <property type="match status" value="1"/>
</dbReference>
<dbReference type="InterPro" id="IPR003593">
    <property type="entry name" value="AAA+_ATPase"/>
</dbReference>
<sequence>MQLLFDLNEVSYEYPNGMKALEDINIRIYRGERVVILGPNGAGKTTLLKILDALVPPSSGRVKAFDMILDERSVKRDIYSFRRKVGFVFQDPDVMLFSPTVRDDIAFGLLHLGISDEEVKERVERVLDLFGIDKIKDKHPYNLSGGEKRKAAIAAVLSIDPDVLLFDEPTADLDPKSRSELIGIINQLNAEGKTIIIATHDVNAVPDLADRVYVLNKRIIGEGTPREIFSDVTLLKEANLEVPEIFKLFEVLKCFGYNCEELPLSIDEAIEDLTRTVETEGGHIHLHIHEHTHDEIKEFRNKYEHH</sequence>
<dbReference type="CDD" id="cd03225">
    <property type="entry name" value="ABC_cobalt_CbiO_domain1"/>
    <property type="match status" value="1"/>
</dbReference>
<comment type="function">
    <text evidence="9">Probably part of an ABC transporter complex. Responsible for energy coupling to the transport system.</text>
</comment>
<feature type="domain" description="ABC transporter" evidence="10">
    <location>
        <begin position="5"/>
        <end position="242"/>
    </location>
</feature>
<evidence type="ECO:0000256" key="7">
    <source>
        <dbReference type="ARBA" id="ARBA00022967"/>
    </source>
</evidence>
<keyword evidence="3" id="KW-0813">Transport</keyword>
<comment type="similarity">
    <text evidence="2">Belongs to the ABC transporter superfamily.</text>
</comment>
<dbReference type="PANTHER" id="PTHR43553:SF27">
    <property type="entry name" value="ENERGY-COUPLING FACTOR TRANSPORTER ATP-BINDING PROTEIN ECFA2"/>
    <property type="match status" value="1"/>
</dbReference>
<keyword evidence="6 11" id="KW-0067">ATP-binding</keyword>
<dbReference type="InterPro" id="IPR003439">
    <property type="entry name" value="ABC_transporter-like_ATP-bd"/>
</dbReference>
<dbReference type="FunFam" id="3.40.50.300:FF:000224">
    <property type="entry name" value="Energy-coupling factor transporter ATP-binding protein EcfA"/>
    <property type="match status" value="1"/>
</dbReference>
<keyword evidence="4" id="KW-1003">Cell membrane</keyword>
<comment type="caution">
    <text evidence="11">The sequence shown here is derived from an EMBL/GenBank/DDBJ whole genome shotgun (WGS) entry which is preliminary data.</text>
</comment>
<evidence type="ECO:0000313" key="11">
    <source>
        <dbReference type="EMBL" id="HEC57055.1"/>
    </source>
</evidence>
<dbReference type="GO" id="GO:0016887">
    <property type="term" value="F:ATP hydrolysis activity"/>
    <property type="evidence" value="ECO:0007669"/>
    <property type="project" value="InterPro"/>
</dbReference>
<dbReference type="PROSITE" id="PS00211">
    <property type="entry name" value="ABC_TRANSPORTER_1"/>
    <property type="match status" value="1"/>
</dbReference>
<evidence type="ECO:0000256" key="1">
    <source>
        <dbReference type="ARBA" id="ARBA00004202"/>
    </source>
</evidence>
<dbReference type="GO" id="GO:0043190">
    <property type="term" value="C:ATP-binding cassette (ABC) transporter complex"/>
    <property type="evidence" value="ECO:0007669"/>
    <property type="project" value="TreeGrafter"/>
</dbReference>
<evidence type="ECO:0000256" key="2">
    <source>
        <dbReference type="ARBA" id="ARBA00005417"/>
    </source>
</evidence>
<dbReference type="Gene3D" id="3.40.50.300">
    <property type="entry name" value="P-loop containing nucleotide triphosphate hydrolases"/>
    <property type="match status" value="1"/>
</dbReference>
<evidence type="ECO:0000256" key="8">
    <source>
        <dbReference type="ARBA" id="ARBA00023136"/>
    </source>
</evidence>
<name>A0A7J2S120_9EURY</name>
<dbReference type="PROSITE" id="PS50893">
    <property type="entry name" value="ABC_TRANSPORTER_2"/>
    <property type="match status" value="1"/>
</dbReference>
<evidence type="ECO:0000256" key="9">
    <source>
        <dbReference type="ARBA" id="ARBA00025157"/>
    </source>
</evidence>
<proteinExistence type="inferred from homology"/>
<accession>A0A7J2S120</accession>
<dbReference type="GO" id="GO:0042626">
    <property type="term" value="F:ATPase-coupled transmembrane transporter activity"/>
    <property type="evidence" value="ECO:0007669"/>
    <property type="project" value="TreeGrafter"/>
</dbReference>
<dbReference type="InterPro" id="IPR050095">
    <property type="entry name" value="ECF_ABC_transporter_ATP-bd"/>
</dbReference>
<dbReference type="GO" id="GO:0005524">
    <property type="term" value="F:ATP binding"/>
    <property type="evidence" value="ECO:0007669"/>
    <property type="project" value="UniProtKB-KW"/>
</dbReference>
<dbReference type="AlphaFoldDB" id="A0A7J2S120"/>
<dbReference type="InterPro" id="IPR027417">
    <property type="entry name" value="P-loop_NTPase"/>
</dbReference>
<comment type="subcellular location">
    <subcellularLocation>
        <location evidence="1">Cell membrane</location>
        <topology evidence="1">Peripheral membrane protein</topology>
    </subcellularLocation>
</comment>
<evidence type="ECO:0000259" key="10">
    <source>
        <dbReference type="PROSITE" id="PS50893"/>
    </source>
</evidence>
<evidence type="ECO:0000256" key="5">
    <source>
        <dbReference type="ARBA" id="ARBA00022741"/>
    </source>
</evidence>
<dbReference type="InterPro" id="IPR015856">
    <property type="entry name" value="ABC_transpr_CbiO/EcfA_su"/>
</dbReference>
<reference evidence="11" key="1">
    <citation type="journal article" date="2020" name="mSystems">
        <title>Genome- and Community-Level Interaction Insights into Carbon Utilization and Element Cycling Functions of Hydrothermarchaeota in Hydrothermal Sediment.</title>
        <authorList>
            <person name="Zhou Z."/>
            <person name="Liu Y."/>
            <person name="Xu W."/>
            <person name="Pan J."/>
            <person name="Luo Z.H."/>
            <person name="Li M."/>
        </authorList>
    </citation>
    <scope>NUCLEOTIDE SEQUENCE [LARGE SCALE GENOMIC DNA]</scope>
    <source>
        <strain evidence="11">HyVt-386</strain>
    </source>
</reference>
<evidence type="ECO:0000256" key="4">
    <source>
        <dbReference type="ARBA" id="ARBA00022475"/>
    </source>
</evidence>
<dbReference type="SUPFAM" id="SSF52540">
    <property type="entry name" value="P-loop containing nucleoside triphosphate hydrolases"/>
    <property type="match status" value="1"/>
</dbReference>
<keyword evidence="5" id="KW-0547">Nucleotide-binding</keyword>
<keyword evidence="7" id="KW-1278">Translocase</keyword>
<gene>
    <name evidence="11" type="ORF">ENI32_04120</name>
</gene>
<dbReference type="InterPro" id="IPR017871">
    <property type="entry name" value="ABC_transporter-like_CS"/>
</dbReference>
<dbReference type="Proteomes" id="UP000885936">
    <property type="component" value="Unassembled WGS sequence"/>
</dbReference>
<evidence type="ECO:0000256" key="6">
    <source>
        <dbReference type="ARBA" id="ARBA00022840"/>
    </source>
</evidence>
<organism evidence="11">
    <name type="scientific">Candidatus Syntropharchaeum butanivorans</name>
    <dbReference type="NCBI Taxonomy" id="1839936"/>
    <lineage>
        <taxon>Archaea</taxon>
        <taxon>Methanobacteriati</taxon>
        <taxon>Methanobacteriota</taxon>
        <taxon>Stenosarchaea group</taxon>
        <taxon>Methanomicrobia</taxon>
        <taxon>Methanosarcinales</taxon>
        <taxon>ANME-2 cluster</taxon>
        <taxon>Candidatus Syntropharchaeum</taxon>
    </lineage>
</organism>
<dbReference type="SMART" id="SM00382">
    <property type="entry name" value="AAA"/>
    <property type="match status" value="1"/>
</dbReference>
<evidence type="ECO:0000256" key="3">
    <source>
        <dbReference type="ARBA" id="ARBA00022448"/>
    </source>
</evidence>
<protein>
    <submittedName>
        <fullName evidence="11">ATP-binding cassette domain-containing protein</fullName>
    </submittedName>
</protein>
<dbReference type="EMBL" id="DRIE01000071">
    <property type="protein sequence ID" value="HEC57055.1"/>
    <property type="molecule type" value="Genomic_DNA"/>
</dbReference>